<evidence type="ECO:0000259" key="1">
    <source>
        <dbReference type="SMART" id="SM01016"/>
    </source>
</evidence>
<sequence length="242" mass="27711">MIRETILDIIENTVQKTAELKSVAKDLDYAVERPRVKKYGDWSTNVAMVAAPLLKKSPMQIAETVVENIDDPQGLIEKIDIAKPGFINLTFKDEWYRQVVKRIEELDDKYGELPLGNGQKILLEYVSANPVGPLHIGHGRWAAVGDSLARTLKKAGFEVSTEFYVNNHGRQMDLYYESVASAYKNLFGDKKNKPISRKIAGRLANLRIKRDIWAFPYEYKITRMKKNLEKIPLFNKLVRLVT</sequence>
<dbReference type="GO" id="GO:0005524">
    <property type="term" value="F:ATP binding"/>
    <property type="evidence" value="ECO:0007669"/>
    <property type="project" value="InterPro"/>
</dbReference>
<gene>
    <name evidence="2" type="ORF">LCGC14_2395300</name>
</gene>
<dbReference type="SMART" id="SM01016">
    <property type="entry name" value="Arg_tRNA_synt_N"/>
    <property type="match status" value="1"/>
</dbReference>
<dbReference type="PANTHER" id="PTHR11956">
    <property type="entry name" value="ARGINYL-TRNA SYNTHETASE"/>
    <property type="match status" value="1"/>
</dbReference>
<name>A0A0F9ERD6_9ZZZZ</name>
<dbReference type="Gene3D" id="3.40.50.620">
    <property type="entry name" value="HUPs"/>
    <property type="match status" value="1"/>
</dbReference>
<dbReference type="InterPro" id="IPR035684">
    <property type="entry name" value="ArgRS_core"/>
</dbReference>
<dbReference type="SUPFAM" id="SSF55190">
    <property type="entry name" value="Arginyl-tRNA synthetase (ArgRS), N-terminal 'additional' domain"/>
    <property type="match status" value="1"/>
</dbReference>
<dbReference type="Pfam" id="PF03485">
    <property type="entry name" value="Arg_tRNA_synt_N"/>
    <property type="match status" value="1"/>
</dbReference>
<dbReference type="PANTHER" id="PTHR11956:SF5">
    <property type="entry name" value="ARGININE--TRNA LIGASE, CYTOPLASMIC"/>
    <property type="match status" value="1"/>
</dbReference>
<dbReference type="GO" id="GO:0006420">
    <property type="term" value="P:arginyl-tRNA aminoacylation"/>
    <property type="evidence" value="ECO:0007669"/>
    <property type="project" value="InterPro"/>
</dbReference>
<dbReference type="GO" id="GO:0005737">
    <property type="term" value="C:cytoplasm"/>
    <property type="evidence" value="ECO:0007669"/>
    <property type="project" value="InterPro"/>
</dbReference>
<proteinExistence type="predicted"/>
<protein>
    <recommendedName>
        <fullName evidence="1">Arginyl tRNA synthetase N-terminal domain-containing protein</fullName>
    </recommendedName>
</protein>
<dbReference type="AlphaFoldDB" id="A0A0F9ERD6"/>
<organism evidence="2">
    <name type="scientific">marine sediment metagenome</name>
    <dbReference type="NCBI Taxonomy" id="412755"/>
    <lineage>
        <taxon>unclassified sequences</taxon>
        <taxon>metagenomes</taxon>
        <taxon>ecological metagenomes</taxon>
    </lineage>
</organism>
<reference evidence="2" key="1">
    <citation type="journal article" date="2015" name="Nature">
        <title>Complex archaea that bridge the gap between prokaryotes and eukaryotes.</title>
        <authorList>
            <person name="Spang A."/>
            <person name="Saw J.H."/>
            <person name="Jorgensen S.L."/>
            <person name="Zaremba-Niedzwiedzka K."/>
            <person name="Martijn J."/>
            <person name="Lind A.E."/>
            <person name="van Eijk R."/>
            <person name="Schleper C."/>
            <person name="Guy L."/>
            <person name="Ettema T.J."/>
        </authorList>
    </citation>
    <scope>NUCLEOTIDE SEQUENCE</scope>
</reference>
<accession>A0A0F9ERD6</accession>
<dbReference type="Gene3D" id="3.30.1360.70">
    <property type="entry name" value="Arginyl tRNA synthetase N-terminal domain"/>
    <property type="match status" value="1"/>
</dbReference>
<dbReference type="Pfam" id="PF00750">
    <property type="entry name" value="tRNA-synt_1d"/>
    <property type="match status" value="1"/>
</dbReference>
<dbReference type="EMBL" id="LAZR01035840">
    <property type="protein sequence ID" value="KKL26438.1"/>
    <property type="molecule type" value="Genomic_DNA"/>
</dbReference>
<dbReference type="InterPro" id="IPR005148">
    <property type="entry name" value="Arg-tRNA-synth_N"/>
</dbReference>
<dbReference type="PRINTS" id="PR01038">
    <property type="entry name" value="TRNASYNTHARG"/>
</dbReference>
<evidence type="ECO:0000313" key="2">
    <source>
        <dbReference type="EMBL" id="KKL26438.1"/>
    </source>
</evidence>
<dbReference type="SUPFAM" id="SSF52374">
    <property type="entry name" value="Nucleotidylyl transferase"/>
    <property type="match status" value="1"/>
</dbReference>
<dbReference type="InterPro" id="IPR014729">
    <property type="entry name" value="Rossmann-like_a/b/a_fold"/>
</dbReference>
<comment type="caution">
    <text evidence="2">The sequence shown here is derived from an EMBL/GenBank/DDBJ whole genome shotgun (WGS) entry which is preliminary data.</text>
</comment>
<dbReference type="GO" id="GO:0004814">
    <property type="term" value="F:arginine-tRNA ligase activity"/>
    <property type="evidence" value="ECO:0007669"/>
    <property type="project" value="InterPro"/>
</dbReference>
<dbReference type="InterPro" id="IPR036695">
    <property type="entry name" value="Arg-tRNA-synth_N_sf"/>
</dbReference>
<dbReference type="InterPro" id="IPR001278">
    <property type="entry name" value="Arg-tRNA-ligase"/>
</dbReference>
<feature type="domain" description="Arginyl tRNA synthetase N-terminal" evidence="1">
    <location>
        <begin position="4"/>
        <end position="91"/>
    </location>
</feature>